<dbReference type="SMART" id="SM00028">
    <property type="entry name" value="TPR"/>
    <property type="match status" value="3"/>
</dbReference>
<dbReference type="SUPFAM" id="SSF48452">
    <property type="entry name" value="TPR-like"/>
    <property type="match status" value="1"/>
</dbReference>
<dbReference type="OrthoDB" id="2423701at2759"/>
<dbReference type="PANTHER" id="PTHR45831">
    <property type="entry name" value="LD24721P"/>
    <property type="match status" value="1"/>
</dbReference>
<dbReference type="GO" id="GO:0006620">
    <property type="term" value="P:post-translational protein targeting to endoplasmic reticulum membrane"/>
    <property type="evidence" value="ECO:0007669"/>
    <property type="project" value="TreeGrafter"/>
</dbReference>
<proteinExistence type="predicted"/>
<dbReference type="GO" id="GO:0016020">
    <property type="term" value="C:membrane"/>
    <property type="evidence" value="ECO:0007669"/>
    <property type="project" value="TreeGrafter"/>
</dbReference>
<sequence length="375" mass="43233">MPQEQPIDVEGAERLKTQGNELYGKKDYISAHLKYTEAIKKDPKNPVLYANRAAALLALKKYSDAAWDCTQAVELDPTYVKAWGRLGTAAYALSAWEKSLWAWQKAIDCLPKDNLSPEQRNMKTRFEEGLNKAKVAKNKIETSATPIYADQWLSGLFEDQYLRGWATTGGPAIVKQEAPERLRSEGWDKLRQSLSVTVRIWIFNAFFWSQMLGHHNFAREMYTNTLEVLAWGRRQWPNVRREDRGSIFDNRFIRGVKKFQLEAMHASVFRGEGIYTFQDLINFAEDIIASVDSEMPPPQDFHHGHFLAYWMYPKGTALSVIGWCHLGKAIKSSKDDAEKNLNFERAAKYYLDAAQAFPEDEEQHSRFLQKYLECL</sequence>
<dbReference type="AlphaFoldDB" id="A0A4Q2CX65"/>
<dbReference type="InterPro" id="IPR047150">
    <property type="entry name" value="SGT"/>
</dbReference>
<organism evidence="3 4">
    <name type="scientific">Candolleomyces aberdarensis</name>
    <dbReference type="NCBI Taxonomy" id="2316362"/>
    <lineage>
        <taxon>Eukaryota</taxon>
        <taxon>Fungi</taxon>
        <taxon>Dikarya</taxon>
        <taxon>Basidiomycota</taxon>
        <taxon>Agaricomycotina</taxon>
        <taxon>Agaricomycetes</taxon>
        <taxon>Agaricomycetidae</taxon>
        <taxon>Agaricales</taxon>
        <taxon>Agaricineae</taxon>
        <taxon>Psathyrellaceae</taxon>
        <taxon>Candolleomyces</taxon>
    </lineage>
</organism>
<dbReference type="Pfam" id="PF13431">
    <property type="entry name" value="TPR_17"/>
    <property type="match status" value="1"/>
</dbReference>
<dbReference type="InterPro" id="IPR019734">
    <property type="entry name" value="TPR_rpt"/>
</dbReference>
<dbReference type="Proteomes" id="UP000290288">
    <property type="component" value="Unassembled WGS sequence"/>
</dbReference>
<dbReference type="Gene3D" id="1.25.40.10">
    <property type="entry name" value="Tetratricopeptide repeat domain"/>
    <property type="match status" value="1"/>
</dbReference>
<gene>
    <name evidence="3" type="ORF">EST38_g14512</name>
</gene>
<dbReference type="InterPro" id="IPR011990">
    <property type="entry name" value="TPR-like_helical_dom_sf"/>
</dbReference>
<evidence type="ECO:0000313" key="4">
    <source>
        <dbReference type="Proteomes" id="UP000290288"/>
    </source>
</evidence>
<dbReference type="STRING" id="2316362.A0A4Q2CX65"/>
<evidence type="ECO:0000313" key="3">
    <source>
        <dbReference type="EMBL" id="RXW11343.1"/>
    </source>
</evidence>
<reference evidence="3 4" key="1">
    <citation type="submission" date="2019-01" db="EMBL/GenBank/DDBJ databases">
        <title>Draft genome sequence of Psathyrella aberdarensis IHI B618.</title>
        <authorList>
            <person name="Buettner E."/>
            <person name="Kellner H."/>
        </authorList>
    </citation>
    <scope>NUCLEOTIDE SEQUENCE [LARGE SCALE GENOMIC DNA]</scope>
    <source>
        <strain evidence="3 4">IHI B618</strain>
    </source>
</reference>
<keyword evidence="4" id="KW-1185">Reference proteome</keyword>
<evidence type="ECO:0000256" key="1">
    <source>
        <dbReference type="ARBA" id="ARBA00022737"/>
    </source>
</evidence>
<protein>
    <submittedName>
        <fullName evidence="3">Uncharacterized protein</fullName>
    </submittedName>
</protein>
<keyword evidence="1" id="KW-0677">Repeat</keyword>
<keyword evidence="2" id="KW-0802">TPR repeat</keyword>
<dbReference type="EMBL" id="SDEE01002013">
    <property type="protein sequence ID" value="RXW11343.1"/>
    <property type="molecule type" value="Genomic_DNA"/>
</dbReference>
<accession>A0A4Q2CX65</accession>
<comment type="caution">
    <text evidence="3">The sequence shown here is derived from an EMBL/GenBank/DDBJ whole genome shotgun (WGS) entry which is preliminary data.</text>
</comment>
<dbReference type="GO" id="GO:0072380">
    <property type="term" value="C:TRC complex"/>
    <property type="evidence" value="ECO:0007669"/>
    <property type="project" value="TreeGrafter"/>
</dbReference>
<dbReference type="GO" id="GO:0060090">
    <property type="term" value="F:molecular adaptor activity"/>
    <property type="evidence" value="ECO:0007669"/>
    <property type="project" value="TreeGrafter"/>
</dbReference>
<name>A0A4Q2CX65_9AGAR</name>
<evidence type="ECO:0000256" key="2">
    <source>
        <dbReference type="ARBA" id="ARBA00022803"/>
    </source>
</evidence>
<dbReference type="PANTHER" id="PTHR45831:SF5">
    <property type="entry name" value="STI1 DOMAIN-CONTAINING PROTEIN"/>
    <property type="match status" value="1"/>
</dbReference>